<evidence type="ECO:0000259" key="2">
    <source>
        <dbReference type="PROSITE" id="PS50848"/>
    </source>
</evidence>
<evidence type="ECO:0000313" key="4">
    <source>
        <dbReference type="Proteomes" id="UP001140979"/>
    </source>
</evidence>
<comment type="caution">
    <text evidence="3">The sequence shown here is derived from an EMBL/GenBank/DDBJ whole genome shotgun (WGS) entry which is preliminary data.</text>
</comment>
<dbReference type="CDD" id="cd08876">
    <property type="entry name" value="START_1"/>
    <property type="match status" value="1"/>
</dbReference>
<evidence type="ECO:0000313" key="3">
    <source>
        <dbReference type="EMBL" id="MDE1241376.1"/>
    </source>
</evidence>
<accession>A0A9X4IP35</accession>
<dbReference type="SUPFAM" id="SSF55961">
    <property type="entry name" value="Bet v1-like"/>
    <property type="match status" value="1"/>
</dbReference>
<dbReference type="InterPro" id="IPR051213">
    <property type="entry name" value="START_lipid_transfer"/>
</dbReference>
<dbReference type="Pfam" id="PF01852">
    <property type="entry name" value="START"/>
    <property type="match status" value="1"/>
</dbReference>
<sequence>MTKWMSLVCVLFSITTSAAPSLEWQFIKTDNGITLHSRNHSDGLVEIRTQMFVPTSYSAFLLLLEDSERVPKWIDNVSHSKVLKQLSANENVVYTQFSAPWPAKDRDMVTYSQYALKDGALRLEIYDASNYLPEQSGYIRITQVKANWTLQKLTDGMTHIDYIAFANPGGALPDWLVNKLSVNSAFATFQGLRRELPAYQGKPHPNLQE</sequence>
<dbReference type="GO" id="GO:0008289">
    <property type="term" value="F:lipid binding"/>
    <property type="evidence" value="ECO:0007669"/>
    <property type="project" value="InterPro"/>
</dbReference>
<evidence type="ECO:0000256" key="1">
    <source>
        <dbReference type="SAM" id="SignalP"/>
    </source>
</evidence>
<organism evidence="3 4">
    <name type="scientific">Vibrio aestuarianus</name>
    <dbReference type="NCBI Taxonomy" id="28171"/>
    <lineage>
        <taxon>Bacteria</taxon>
        <taxon>Pseudomonadati</taxon>
        <taxon>Pseudomonadota</taxon>
        <taxon>Gammaproteobacteria</taxon>
        <taxon>Vibrionales</taxon>
        <taxon>Vibrionaceae</taxon>
        <taxon>Vibrio</taxon>
    </lineage>
</organism>
<dbReference type="PANTHER" id="PTHR19308:SF14">
    <property type="entry name" value="START DOMAIN-CONTAINING PROTEIN"/>
    <property type="match status" value="1"/>
</dbReference>
<dbReference type="GO" id="GO:0005737">
    <property type="term" value="C:cytoplasm"/>
    <property type="evidence" value="ECO:0007669"/>
    <property type="project" value="UniProtKB-ARBA"/>
</dbReference>
<proteinExistence type="predicted"/>
<keyword evidence="1" id="KW-0732">Signal</keyword>
<dbReference type="EMBL" id="JAKNBA010000004">
    <property type="protein sequence ID" value="MDE1241376.1"/>
    <property type="molecule type" value="Genomic_DNA"/>
</dbReference>
<dbReference type="Gene3D" id="3.30.530.20">
    <property type="match status" value="1"/>
</dbReference>
<feature type="signal peptide" evidence="1">
    <location>
        <begin position="1"/>
        <end position="18"/>
    </location>
</feature>
<dbReference type="InterPro" id="IPR028347">
    <property type="entry name" value="START_dom_prot"/>
</dbReference>
<reference evidence="3" key="1">
    <citation type="submission" date="2022-02" db="EMBL/GenBank/DDBJ databases">
        <title>Emergence and expansion in Europe of a Vibrio aestuarianus clonal complex pathogenic for oysters.</title>
        <authorList>
            <person name="Mesnil A."/>
            <person name="Travers M.-A."/>
        </authorList>
    </citation>
    <scope>NUCLEOTIDE SEQUENCE</scope>
    <source>
        <strain evidence="3">19_064_11T1</strain>
    </source>
</reference>
<dbReference type="PROSITE" id="PS50848">
    <property type="entry name" value="START"/>
    <property type="match status" value="1"/>
</dbReference>
<dbReference type="InterPro" id="IPR023393">
    <property type="entry name" value="START-like_dom_sf"/>
</dbReference>
<dbReference type="InterPro" id="IPR002913">
    <property type="entry name" value="START_lipid-bd_dom"/>
</dbReference>
<feature type="domain" description="START" evidence="2">
    <location>
        <begin position="24"/>
        <end position="201"/>
    </location>
</feature>
<dbReference type="AlphaFoldDB" id="A0A9X4IP35"/>
<dbReference type="Proteomes" id="UP001140979">
    <property type="component" value="Unassembled WGS sequence"/>
</dbReference>
<name>A0A9X4IP35_9VIBR</name>
<dbReference type="RefSeq" id="WP_274682712.1">
    <property type="nucleotide sequence ID" value="NZ_JAKNBA010000004.1"/>
</dbReference>
<dbReference type="PIRSF" id="PIRSF039033">
    <property type="entry name" value="START_dom"/>
    <property type="match status" value="1"/>
</dbReference>
<dbReference type="PANTHER" id="PTHR19308">
    <property type="entry name" value="PHOSPHATIDYLCHOLINE TRANSFER PROTEIN"/>
    <property type="match status" value="1"/>
</dbReference>
<gene>
    <name evidence="3" type="ORF">L9W94_04270</name>
</gene>
<feature type="chain" id="PRO_5040799361" evidence="1">
    <location>
        <begin position="19"/>
        <end position="209"/>
    </location>
</feature>
<protein>
    <submittedName>
        <fullName evidence="3">START domain-containing protein</fullName>
    </submittedName>
</protein>